<feature type="signal peptide" evidence="2">
    <location>
        <begin position="1"/>
        <end position="25"/>
    </location>
</feature>
<dbReference type="Proteomes" id="UP000005408">
    <property type="component" value="Unassembled WGS sequence"/>
</dbReference>
<dbReference type="EnsemblMetazoa" id="G24338.12">
    <property type="protein sequence ID" value="G24338.12:cds"/>
    <property type="gene ID" value="G24338"/>
</dbReference>
<dbReference type="EnsemblMetazoa" id="G24338.4">
    <property type="protein sequence ID" value="G24338.4:cds"/>
    <property type="gene ID" value="G24338"/>
</dbReference>
<dbReference type="EnsemblMetazoa" id="G24338.7">
    <property type="protein sequence ID" value="G24338.7:cds"/>
    <property type="gene ID" value="G24338"/>
</dbReference>
<dbReference type="EnsemblMetazoa" id="G24338.3">
    <property type="protein sequence ID" value="G24338.3:cds"/>
    <property type="gene ID" value="G24338"/>
</dbReference>
<sequence length="403" mass="46004">MMLRRFSGTFRGLIPLVCLVTGILCTPEYKIHWEEASRECKTKYESELITYQYIGEKNLTAEIIKELGMNVEAWIDGKVKELRCTEDACYRMKQQHTQGDMRNPFICVHLGSFEIRWTEVTYQKAKGICGSAQHKMEDVIIDVTRLQNDFKKPTAFWVPEVIMDSTREQCTYVVSRDNETLESRQDDCSIPKMGVCINTSYIPDHQMSTFLEITPLQYREEALSVQAYMQEDLSEASSLQLVGTRTTENGDWHVWDLKTLLPFAFSGFNLILFMVLMGFMLVLWKRVTSKWNMEAKNVHPSEVKSKSKLKKGKTFFKNTEYQCVPASSPGNSTRVKILPEEENPYSEITGKGACFNDEVNPVGPHGHGYVDMKGMPGLVQNGAYCSSFKLGKSSSTQKCSMYD</sequence>
<dbReference type="EnsemblMetazoa" id="G24338.9">
    <property type="protein sequence ID" value="G24338.9:cds"/>
    <property type="gene ID" value="G24338"/>
</dbReference>
<evidence type="ECO:0000256" key="2">
    <source>
        <dbReference type="SAM" id="SignalP"/>
    </source>
</evidence>
<dbReference type="OrthoDB" id="6152673at2759"/>
<keyword evidence="2" id="KW-0732">Signal</keyword>
<keyword evidence="1" id="KW-0812">Transmembrane</keyword>
<dbReference type="EnsemblMetazoa" id="G24338.2">
    <property type="protein sequence ID" value="G24338.2:cds"/>
    <property type="gene ID" value="G24338"/>
</dbReference>
<dbReference type="AlphaFoldDB" id="A0A8W8KKY3"/>
<dbReference type="EnsemblMetazoa" id="G24338.11">
    <property type="protein sequence ID" value="G24338.11:cds"/>
    <property type="gene ID" value="G24338"/>
</dbReference>
<keyword evidence="4" id="KW-1185">Reference proteome</keyword>
<proteinExistence type="predicted"/>
<evidence type="ECO:0000313" key="4">
    <source>
        <dbReference type="Proteomes" id="UP000005408"/>
    </source>
</evidence>
<dbReference type="EnsemblMetazoa" id="G24338.1">
    <property type="protein sequence ID" value="G24338.1:cds"/>
    <property type="gene ID" value="G24338"/>
</dbReference>
<protein>
    <submittedName>
        <fullName evidence="3">Uncharacterized protein</fullName>
    </submittedName>
</protein>
<feature type="transmembrane region" description="Helical" evidence="1">
    <location>
        <begin position="263"/>
        <end position="284"/>
    </location>
</feature>
<organism evidence="3 4">
    <name type="scientific">Magallana gigas</name>
    <name type="common">Pacific oyster</name>
    <name type="synonym">Crassostrea gigas</name>
    <dbReference type="NCBI Taxonomy" id="29159"/>
    <lineage>
        <taxon>Eukaryota</taxon>
        <taxon>Metazoa</taxon>
        <taxon>Spiralia</taxon>
        <taxon>Lophotrochozoa</taxon>
        <taxon>Mollusca</taxon>
        <taxon>Bivalvia</taxon>
        <taxon>Autobranchia</taxon>
        <taxon>Pteriomorphia</taxon>
        <taxon>Ostreida</taxon>
        <taxon>Ostreoidea</taxon>
        <taxon>Ostreidae</taxon>
        <taxon>Magallana</taxon>
    </lineage>
</organism>
<accession>A0A8W8KKY3</accession>
<evidence type="ECO:0000256" key="1">
    <source>
        <dbReference type="SAM" id="Phobius"/>
    </source>
</evidence>
<keyword evidence="1" id="KW-0472">Membrane</keyword>
<evidence type="ECO:0000313" key="3">
    <source>
        <dbReference type="EnsemblMetazoa" id="G24338.11:cds"/>
    </source>
</evidence>
<feature type="chain" id="PRO_5042431325" evidence="2">
    <location>
        <begin position="26"/>
        <end position="403"/>
    </location>
</feature>
<keyword evidence="1" id="KW-1133">Transmembrane helix</keyword>
<reference evidence="3" key="1">
    <citation type="submission" date="2022-08" db="UniProtKB">
        <authorList>
            <consortium name="EnsemblMetazoa"/>
        </authorList>
    </citation>
    <scope>IDENTIFICATION</scope>
    <source>
        <strain evidence="3">05x7-T-G4-1.051#20</strain>
    </source>
</reference>
<name>A0A8W8KKY3_MAGGI</name>